<sequence>MGIPSEILGKICAYNIEIGGVKVKASLVRRGDLLHEGLSELKSLVDSNMPLVGVDFKQVKDKNLKSPAWRASAVFSAIRELKSGIWLLWVLKDPSILKCGDLAKVASKIGFEMKEVDQRNEPADWEALVFS</sequence>
<dbReference type="EMBL" id="OX459118">
    <property type="protein sequence ID" value="CAI9090247.1"/>
    <property type="molecule type" value="Genomic_DNA"/>
</dbReference>
<evidence type="ECO:0000313" key="1">
    <source>
        <dbReference type="EMBL" id="CAI9090247.1"/>
    </source>
</evidence>
<protein>
    <submittedName>
        <fullName evidence="1">OLC1v1024978C1</fullName>
    </submittedName>
</protein>
<dbReference type="Proteomes" id="UP001161247">
    <property type="component" value="Chromosome 1"/>
</dbReference>
<accession>A0AAV1C4D4</accession>
<proteinExistence type="predicted"/>
<name>A0AAV1C4D4_OLDCO</name>
<keyword evidence="2" id="KW-1185">Reference proteome</keyword>
<evidence type="ECO:0000313" key="2">
    <source>
        <dbReference type="Proteomes" id="UP001161247"/>
    </source>
</evidence>
<gene>
    <name evidence="1" type="ORF">OLC1_LOCUS2443</name>
</gene>
<organism evidence="1 2">
    <name type="scientific">Oldenlandia corymbosa var. corymbosa</name>
    <dbReference type="NCBI Taxonomy" id="529605"/>
    <lineage>
        <taxon>Eukaryota</taxon>
        <taxon>Viridiplantae</taxon>
        <taxon>Streptophyta</taxon>
        <taxon>Embryophyta</taxon>
        <taxon>Tracheophyta</taxon>
        <taxon>Spermatophyta</taxon>
        <taxon>Magnoliopsida</taxon>
        <taxon>eudicotyledons</taxon>
        <taxon>Gunneridae</taxon>
        <taxon>Pentapetalae</taxon>
        <taxon>asterids</taxon>
        <taxon>lamiids</taxon>
        <taxon>Gentianales</taxon>
        <taxon>Rubiaceae</taxon>
        <taxon>Rubioideae</taxon>
        <taxon>Spermacoceae</taxon>
        <taxon>Hedyotis-Oldenlandia complex</taxon>
        <taxon>Oldenlandia</taxon>
    </lineage>
</organism>
<dbReference type="AlphaFoldDB" id="A0AAV1C4D4"/>
<reference evidence="1" key="1">
    <citation type="submission" date="2023-03" db="EMBL/GenBank/DDBJ databases">
        <authorList>
            <person name="Julca I."/>
        </authorList>
    </citation>
    <scope>NUCLEOTIDE SEQUENCE</scope>
</reference>